<reference evidence="2" key="1">
    <citation type="journal article" date="2022" name="Mol. Ecol. Resour.">
        <title>The genomes of chicory, endive, great burdock and yacon provide insights into Asteraceae palaeo-polyploidization history and plant inulin production.</title>
        <authorList>
            <person name="Fan W."/>
            <person name="Wang S."/>
            <person name="Wang H."/>
            <person name="Wang A."/>
            <person name="Jiang F."/>
            <person name="Liu H."/>
            <person name="Zhao H."/>
            <person name="Xu D."/>
            <person name="Zhang Y."/>
        </authorList>
    </citation>
    <scope>NUCLEOTIDE SEQUENCE [LARGE SCALE GENOMIC DNA]</scope>
    <source>
        <strain evidence="2">cv. Yunnan</strain>
    </source>
</reference>
<name>A0ACB8YG07_9ASTR</name>
<protein>
    <submittedName>
        <fullName evidence="1">Uncharacterized protein</fullName>
    </submittedName>
</protein>
<gene>
    <name evidence="1" type="ORF">L1987_84354</name>
</gene>
<dbReference type="Proteomes" id="UP001056120">
    <property type="component" value="Linkage Group LG28"/>
</dbReference>
<organism evidence="1 2">
    <name type="scientific">Smallanthus sonchifolius</name>
    <dbReference type="NCBI Taxonomy" id="185202"/>
    <lineage>
        <taxon>Eukaryota</taxon>
        <taxon>Viridiplantae</taxon>
        <taxon>Streptophyta</taxon>
        <taxon>Embryophyta</taxon>
        <taxon>Tracheophyta</taxon>
        <taxon>Spermatophyta</taxon>
        <taxon>Magnoliopsida</taxon>
        <taxon>eudicotyledons</taxon>
        <taxon>Gunneridae</taxon>
        <taxon>Pentapetalae</taxon>
        <taxon>asterids</taxon>
        <taxon>campanulids</taxon>
        <taxon>Asterales</taxon>
        <taxon>Asteraceae</taxon>
        <taxon>Asteroideae</taxon>
        <taxon>Heliantheae alliance</taxon>
        <taxon>Millerieae</taxon>
        <taxon>Smallanthus</taxon>
    </lineage>
</organism>
<sequence>MRYYTINVHTFRETVSRLIKPYIKRKLYESESMTFDEANNELTKIVPAITNACMAALYAKLHSIHTKFQTHLDRYATTPSYTKEIKLPVPLANAIQNFGVFIPTTNTLIHYVCIPTYPANEGGSTEHWSSDEYESYVPLLKQLGIPVMLVDTGPKLGSAWWTYKVKYIYGHYDLCCIFSPSNYPDHTAISAAMFARADDDGVALPIIQHLADDTDYPVRFREAPDGSQIKAFADLCHASCEEWTQYLPLSD</sequence>
<proteinExistence type="predicted"/>
<dbReference type="EMBL" id="CM042045">
    <property type="protein sequence ID" value="KAI3683839.1"/>
    <property type="molecule type" value="Genomic_DNA"/>
</dbReference>
<reference evidence="1 2" key="2">
    <citation type="journal article" date="2022" name="Mol. Ecol. Resour.">
        <title>The genomes of chicory, endive, great burdock and yacon provide insights into Asteraceae paleo-polyploidization history and plant inulin production.</title>
        <authorList>
            <person name="Fan W."/>
            <person name="Wang S."/>
            <person name="Wang H."/>
            <person name="Wang A."/>
            <person name="Jiang F."/>
            <person name="Liu H."/>
            <person name="Zhao H."/>
            <person name="Xu D."/>
            <person name="Zhang Y."/>
        </authorList>
    </citation>
    <scope>NUCLEOTIDE SEQUENCE [LARGE SCALE GENOMIC DNA]</scope>
    <source>
        <strain evidence="2">cv. Yunnan</strain>
        <tissue evidence="1">Leaves</tissue>
    </source>
</reference>
<evidence type="ECO:0000313" key="1">
    <source>
        <dbReference type="EMBL" id="KAI3683839.1"/>
    </source>
</evidence>
<comment type="caution">
    <text evidence="1">The sequence shown here is derived from an EMBL/GenBank/DDBJ whole genome shotgun (WGS) entry which is preliminary data.</text>
</comment>
<keyword evidence="2" id="KW-1185">Reference proteome</keyword>
<evidence type="ECO:0000313" key="2">
    <source>
        <dbReference type="Proteomes" id="UP001056120"/>
    </source>
</evidence>
<accession>A0ACB8YG07</accession>